<dbReference type="OrthoDB" id="5417595at2"/>
<dbReference type="InterPro" id="IPR020084">
    <property type="entry name" value="NUDIX_hydrolase_CS"/>
</dbReference>
<organism evidence="3 4">
    <name type="scientific">Sandaracinus amylolyticus</name>
    <dbReference type="NCBI Taxonomy" id="927083"/>
    <lineage>
        <taxon>Bacteria</taxon>
        <taxon>Pseudomonadati</taxon>
        <taxon>Myxococcota</taxon>
        <taxon>Polyangia</taxon>
        <taxon>Polyangiales</taxon>
        <taxon>Sandaracinaceae</taxon>
        <taxon>Sandaracinus</taxon>
    </lineage>
</organism>
<keyword evidence="4" id="KW-1185">Reference proteome</keyword>
<reference evidence="3 4" key="1">
    <citation type="submission" date="2015-03" db="EMBL/GenBank/DDBJ databases">
        <title>Genome assembly of Sandaracinus amylolyticus DSM 53668.</title>
        <authorList>
            <person name="Sharma G."/>
            <person name="Subramanian S."/>
        </authorList>
    </citation>
    <scope>NUCLEOTIDE SEQUENCE [LARGE SCALE GENOMIC DNA]</scope>
    <source>
        <strain evidence="3 4">DSM 53668</strain>
    </source>
</reference>
<keyword evidence="1 3" id="KW-0378">Hydrolase</keyword>
<dbReference type="InterPro" id="IPR015797">
    <property type="entry name" value="NUDIX_hydrolase-like_dom_sf"/>
</dbReference>
<protein>
    <submittedName>
        <fullName evidence="3">Nudix hydrolase family protein</fullName>
    </submittedName>
</protein>
<name>A0A0F6YLB9_9BACT</name>
<dbReference type="STRING" id="927083.DB32_006412"/>
<evidence type="ECO:0000313" key="4">
    <source>
        <dbReference type="Proteomes" id="UP000034883"/>
    </source>
</evidence>
<dbReference type="Gene3D" id="3.90.79.10">
    <property type="entry name" value="Nucleoside Triphosphate Pyrophosphohydrolase"/>
    <property type="match status" value="1"/>
</dbReference>
<gene>
    <name evidence="3" type="ORF">DB32_006412</name>
</gene>
<dbReference type="PANTHER" id="PTHR43222:SF2">
    <property type="entry name" value="NUDIX HYDROLASE 23, CHLOROPLASTIC"/>
    <property type="match status" value="1"/>
</dbReference>
<dbReference type="InterPro" id="IPR000086">
    <property type="entry name" value="NUDIX_hydrolase_dom"/>
</dbReference>
<dbReference type="Pfam" id="PF00293">
    <property type="entry name" value="NUDIX"/>
    <property type="match status" value="1"/>
</dbReference>
<dbReference type="GO" id="GO:0016787">
    <property type="term" value="F:hydrolase activity"/>
    <property type="evidence" value="ECO:0007669"/>
    <property type="project" value="UniProtKB-KW"/>
</dbReference>
<dbReference type="PANTHER" id="PTHR43222">
    <property type="entry name" value="NUDIX HYDROLASE 23"/>
    <property type="match status" value="1"/>
</dbReference>
<evidence type="ECO:0000256" key="1">
    <source>
        <dbReference type="ARBA" id="ARBA00022801"/>
    </source>
</evidence>
<evidence type="ECO:0000259" key="2">
    <source>
        <dbReference type="PROSITE" id="PS51462"/>
    </source>
</evidence>
<dbReference type="KEGG" id="samy:DB32_006412"/>
<dbReference type="Gene3D" id="2.20.70.10">
    <property type="match status" value="1"/>
</dbReference>
<dbReference type="PROSITE" id="PS51462">
    <property type="entry name" value="NUDIX"/>
    <property type="match status" value="1"/>
</dbReference>
<dbReference type="Proteomes" id="UP000034883">
    <property type="component" value="Chromosome"/>
</dbReference>
<proteinExistence type="predicted"/>
<dbReference type="AlphaFoldDB" id="A0A0F6YLB9"/>
<dbReference type="PROSITE" id="PS00893">
    <property type="entry name" value="NUDIX_BOX"/>
    <property type="match status" value="1"/>
</dbReference>
<dbReference type="SUPFAM" id="SSF55811">
    <property type="entry name" value="Nudix"/>
    <property type="match status" value="1"/>
</dbReference>
<sequence>MDDVRFCLRCGTALEEVMLEGRTRKRCPAPGCGFVHYGNPLPVVAAIVEHVEDEDETESRIVLVRQKAWPEGWFGLVTGFLERGETPEEAVLRELDEELGLRGEIASLVGVYAFVQRNEVIATWHVRARGPITLGEELEAYKRVPIAKLRPWPFGTGLAVKDWLAKRG</sequence>
<feature type="domain" description="Nudix hydrolase" evidence="2">
    <location>
        <begin position="40"/>
        <end position="166"/>
    </location>
</feature>
<dbReference type="RefSeq" id="WP_053236328.1">
    <property type="nucleotide sequence ID" value="NZ_CP011125.1"/>
</dbReference>
<dbReference type="EMBL" id="CP011125">
    <property type="protein sequence ID" value="AKF09263.1"/>
    <property type="molecule type" value="Genomic_DNA"/>
</dbReference>
<evidence type="ECO:0000313" key="3">
    <source>
        <dbReference type="EMBL" id="AKF09263.1"/>
    </source>
</evidence>
<accession>A0A0F6YLB9</accession>